<dbReference type="InterPro" id="IPR011010">
    <property type="entry name" value="DNA_brk_join_enz"/>
</dbReference>
<keyword evidence="3" id="KW-0233">DNA recombination</keyword>
<accession>A0A943DBK9</accession>
<organism evidence="5 6">
    <name type="scientific">Subdoligranulum variabile</name>
    <dbReference type="NCBI Taxonomy" id="214851"/>
    <lineage>
        <taxon>Bacteria</taxon>
        <taxon>Bacillati</taxon>
        <taxon>Bacillota</taxon>
        <taxon>Clostridia</taxon>
        <taxon>Eubacteriales</taxon>
        <taxon>Oscillospiraceae</taxon>
        <taxon>Subdoligranulum</taxon>
    </lineage>
</organism>
<evidence type="ECO:0000256" key="2">
    <source>
        <dbReference type="ARBA" id="ARBA00023125"/>
    </source>
</evidence>
<dbReference type="GO" id="GO:0015074">
    <property type="term" value="P:DNA integration"/>
    <property type="evidence" value="ECO:0007669"/>
    <property type="project" value="InterPro"/>
</dbReference>
<sequence length="410" mass="46886">MSEATIPIKELMEKTEQWLLGQGYKKSTLGFYRATWNRFLSYSASPAYSRETAEQFLLQYFGVDVHAIDQTLDGRMRHARRHMNALDEIFRTGTVCRRKVYGVASIDDDCFDKFFSDYLSYCKMQNFSRSWMDNTIAALRLFLLAVHSSNTQNIKSINAETINCFSTAMSNASEICMNVRRARCRQVGAYLHWLYDHKYTDLDYSLQLPNFKRTAPQIPQVWSPEEIDKILAVIDTANPVGRRNYAIFLLLARTGLRISDVLGLKFSNINWKENCISLSQQKTGNALSLPLSKELGMAIISYLQDGRPQSSSAFIFLSHNAPFQPLGEHNNFNPEFHKYLRRAGIAIPTKRHTGVHTIRHSFATNMLRKGTPVQDVSQILGHSNISVTETYLRVDIEHMRLCSLSLEGLL</sequence>
<dbReference type="PANTHER" id="PTHR30349">
    <property type="entry name" value="PHAGE INTEGRASE-RELATED"/>
    <property type="match status" value="1"/>
</dbReference>
<dbReference type="AlphaFoldDB" id="A0A943DBK9"/>
<evidence type="ECO:0000313" key="5">
    <source>
        <dbReference type="EMBL" id="MBS5332738.1"/>
    </source>
</evidence>
<dbReference type="EMBL" id="JAGZGG010000022">
    <property type="protein sequence ID" value="MBS5332738.1"/>
    <property type="molecule type" value="Genomic_DNA"/>
</dbReference>
<reference evidence="5" key="1">
    <citation type="submission" date="2021-02" db="EMBL/GenBank/DDBJ databases">
        <title>Infant gut strain persistence is associated with maternal origin, phylogeny, and functional potential including surface adhesion and iron acquisition.</title>
        <authorList>
            <person name="Lou Y.C."/>
        </authorList>
    </citation>
    <scope>NUCLEOTIDE SEQUENCE</scope>
    <source>
        <strain evidence="5">L3_101_000M1_dasL3_101_000M1_concoct_87</strain>
    </source>
</reference>
<evidence type="ECO:0000259" key="4">
    <source>
        <dbReference type="PROSITE" id="PS51898"/>
    </source>
</evidence>
<protein>
    <submittedName>
        <fullName evidence="5">Tyrosine-type recombinase/integrase</fullName>
    </submittedName>
</protein>
<dbReference type="Pfam" id="PF00589">
    <property type="entry name" value="Phage_integrase"/>
    <property type="match status" value="1"/>
</dbReference>
<comment type="similarity">
    <text evidence="1">Belongs to the 'phage' integrase family.</text>
</comment>
<name>A0A943DBK9_9FIRM</name>
<dbReference type="SUPFAM" id="SSF56349">
    <property type="entry name" value="DNA breaking-rejoining enzymes"/>
    <property type="match status" value="1"/>
</dbReference>
<dbReference type="GO" id="GO:0003677">
    <property type="term" value="F:DNA binding"/>
    <property type="evidence" value="ECO:0007669"/>
    <property type="project" value="UniProtKB-KW"/>
</dbReference>
<evidence type="ECO:0000256" key="1">
    <source>
        <dbReference type="ARBA" id="ARBA00008857"/>
    </source>
</evidence>
<dbReference type="InterPro" id="IPR050090">
    <property type="entry name" value="Tyrosine_recombinase_XerCD"/>
</dbReference>
<dbReference type="Proteomes" id="UP000759273">
    <property type="component" value="Unassembled WGS sequence"/>
</dbReference>
<proteinExistence type="inferred from homology"/>
<evidence type="ECO:0000313" key="6">
    <source>
        <dbReference type="Proteomes" id="UP000759273"/>
    </source>
</evidence>
<dbReference type="GO" id="GO:0006310">
    <property type="term" value="P:DNA recombination"/>
    <property type="evidence" value="ECO:0007669"/>
    <property type="project" value="UniProtKB-KW"/>
</dbReference>
<dbReference type="PROSITE" id="PS51898">
    <property type="entry name" value="TYR_RECOMBINASE"/>
    <property type="match status" value="1"/>
</dbReference>
<dbReference type="InterPro" id="IPR002104">
    <property type="entry name" value="Integrase_catalytic"/>
</dbReference>
<feature type="domain" description="Tyr recombinase" evidence="4">
    <location>
        <begin position="217"/>
        <end position="404"/>
    </location>
</feature>
<evidence type="ECO:0000256" key="3">
    <source>
        <dbReference type="ARBA" id="ARBA00023172"/>
    </source>
</evidence>
<dbReference type="InterPro" id="IPR013762">
    <property type="entry name" value="Integrase-like_cat_sf"/>
</dbReference>
<dbReference type="CDD" id="cd01188">
    <property type="entry name" value="INT_RitA_C_like"/>
    <property type="match status" value="1"/>
</dbReference>
<keyword evidence="2" id="KW-0238">DNA-binding</keyword>
<dbReference type="PANTHER" id="PTHR30349:SF41">
    <property type="entry name" value="INTEGRASE_RECOMBINASE PROTEIN MJ0367-RELATED"/>
    <property type="match status" value="1"/>
</dbReference>
<comment type="caution">
    <text evidence="5">The sequence shown here is derived from an EMBL/GenBank/DDBJ whole genome shotgun (WGS) entry which is preliminary data.</text>
</comment>
<dbReference type="Gene3D" id="1.10.443.10">
    <property type="entry name" value="Intergrase catalytic core"/>
    <property type="match status" value="1"/>
</dbReference>
<gene>
    <name evidence="5" type="ORF">KHY36_09440</name>
</gene>